<reference evidence="2" key="1">
    <citation type="submission" date="2023-11" db="EMBL/GenBank/DDBJ databases">
        <title>Genome assemblies of two species of porcelain crab, Petrolisthes cinctipes and Petrolisthes manimaculis (Anomura: Porcellanidae).</title>
        <authorList>
            <person name="Angst P."/>
        </authorList>
    </citation>
    <scope>NUCLEOTIDE SEQUENCE</scope>
    <source>
        <strain evidence="2">PB745_02</strain>
        <tissue evidence="2">Gill</tissue>
    </source>
</reference>
<evidence type="ECO:0000313" key="2">
    <source>
        <dbReference type="EMBL" id="KAK4315990.1"/>
    </source>
</evidence>
<dbReference type="Proteomes" id="UP001292094">
    <property type="component" value="Unassembled WGS sequence"/>
</dbReference>
<feature type="compositionally biased region" description="Polar residues" evidence="1">
    <location>
        <begin position="57"/>
        <end position="73"/>
    </location>
</feature>
<feature type="region of interest" description="Disordered" evidence="1">
    <location>
        <begin position="1"/>
        <end position="29"/>
    </location>
</feature>
<proteinExistence type="predicted"/>
<organism evidence="2 3">
    <name type="scientific">Petrolisthes manimaculis</name>
    <dbReference type="NCBI Taxonomy" id="1843537"/>
    <lineage>
        <taxon>Eukaryota</taxon>
        <taxon>Metazoa</taxon>
        <taxon>Ecdysozoa</taxon>
        <taxon>Arthropoda</taxon>
        <taxon>Crustacea</taxon>
        <taxon>Multicrustacea</taxon>
        <taxon>Malacostraca</taxon>
        <taxon>Eumalacostraca</taxon>
        <taxon>Eucarida</taxon>
        <taxon>Decapoda</taxon>
        <taxon>Pleocyemata</taxon>
        <taxon>Anomura</taxon>
        <taxon>Galatheoidea</taxon>
        <taxon>Porcellanidae</taxon>
        <taxon>Petrolisthes</taxon>
    </lineage>
</organism>
<protein>
    <submittedName>
        <fullName evidence="2">Uncharacterized protein</fullName>
    </submittedName>
</protein>
<gene>
    <name evidence="2" type="ORF">Pmani_012820</name>
</gene>
<name>A0AAE1PW89_9EUCA</name>
<feature type="region of interest" description="Disordered" evidence="1">
    <location>
        <begin position="46"/>
        <end position="111"/>
    </location>
</feature>
<evidence type="ECO:0000256" key="1">
    <source>
        <dbReference type="SAM" id="MobiDB-lite"/>
    </source>
</evidence>
<feature type="compositionally biased region" description="Polar residues" evidence="1">
    <location>
        <begin position="83"/>
        <end position="96"/>
    </location>
</feature>
<dbReference type="EMBL" id="JAWZYT010001057">
    <property type="protein sequence ID" value="KAK4315990.1"/>
    <property type="molecule type" value="Genomic_DNA"/>
</dbReference>
<accession>A0AAE1PW89</accession>
<sequence>MAARVACDTRNRSGRQRALSVRRKMRHPDSFERNLKYELLHLSLPQRQKRLKPGTIPTLNLPTIKDASTSATSDRGVKRPEQFSDSQQEGTSTSATKKLKTDVTPQSSSHPSFIQEETHLLQAINQHLYFHLEPSTDGSQNLQWNLGY</sequence>
<keyword evidence="3" id="KW-1185">Reference proteome</keyword>
<comment type="caution">
    <text evidence="2">The sequence shown here is derived from an EMBL/GenBank/DDBJ whole genome shotgun (WGS) entry which is preliminary data.</text>
</comment>
<evidence type="ECO:0000313" key="3">
    <source>
        <dbReference type="Proteomes" id="UP001292094"/>
    </source>
</evidence>
<feature type="compositionally biased region" description="Basic residues" evidence="1">
    <location>
        <begin position="12"/>
        <end position="26"/>
    </location>
</feature>
<dbReference type="AlphaFoldDB" id="A0AAE1PW89"/>